<feature type="transmembrane region" description="Helical" evidence="2">
    <location>
        <begin position="12"/>
        <end position="37"/>
    </location>
</feature>
<feature type="region of interest" description="Disordered" evidence="1">
    <location>
        <begin position="125"/>
        <end position="159"/>
    </location>
</feature>
<dbReference type="AlphaFoldDB" id="A0A840E7Z0"/>
<keyword evidence="2" id="KW-1133">Transmembrane helix</keyword>
<keyword evidence="2" id="KW-0812">Transmembrane</keyword>
<keyword evidence="2" id="KW-0472">Membrane</keyword>
<sequence>MASFRSPLERSPLATIGGIIISLVVLYVMFSIVGWVIALLYRFSWLVLIAALVIDYKVVLGYFKALQGLFKRNAIYGLVASALTIIFYPFVFLYFLGMALFKKKVKEARREADVRRNGQWVDYEELPDSPVDIDTHYEELPPPPEPRRRDEPGYDEYFK</sequence>
<evidence type="ECO:0000313" key="3">
    <source>
        <dbReference type="EMBL" id="MBB4079842.1"/>
    </source>
</evidence>
<name>A0A840E7Z0_9BACT</name>
<dbReference type="EMBL" id="JACIFF010000006">
    <property type="protein sequence ID" value="MBB4079842.1"/>
    <property type="molecule type" value="Genomic_DNA"/>
</dbReference>
<comment type="caution">
    <text evidence="3">The sequence shown here is derived from an EMBL/GenBank/DDBJ whole genome shotgun (WGS) entry which is preliminary data.</text>
</comment>
<evidence type="ECO:0000256" key="1">
    <source>
        <dbReference type="SAM" id="MobiDB-lite"/>
    </source>
</evidence>
<accession>A0A840E7Z0</accession>
<protein>
    <submittedName>
        <fullName evidence="3">Uncharacterized protein</fullName>
    </submittedName>
</protein>
<feature type="transmembrane region" description="Helical" evidence="2">
    <location>
        <begin position="43"/>
        <end position="63"/>
    </location>
</feature>
<organism evidence="3 4">
    <name type="scientific">Neolewinella aquimaris</name>
    <dbReference type="NCBI Taxonomy" id="1835722"/>
    <lineage>
        <taxon>Bacteria</taxon>
        <taxon>Pseudomonadati</taxon>
        <taxon>Bacteroidota</taxon>
        <taxon>Saprospiria</taxon>
        <taxon>Saprospirales</taxon>
        <taxon>Lewinellaceae</taxon>
        <taxon>Neolewinella</taxon>
    </lineage>
</organism>
<proteinExistence type="predicted"/>
<dbReference type="Proteomes" id="UP000576209">
    <property type="component" value="Unassembled WGS sequence"/>
</dbReference>
<evidence type="ECO:0000313" key="4">
    <source>
        <dbReference type="Proteomes" id="UP000576209"/>
    </source>
</evidence>
<gene>
    <name evidence="3" type="ORF">GGR28_002469</name>
</gene>
<dbReference type="RefSeq" id="WP_183496082.1">
    <property type="nucleotide sequence ID" value="NZ_JACIFF010000006.1"/>
</dbReference>
<feature type="compositionally biased region" description="Basic and acidic residues" evidence="1">
    <location>
        <begin position="133"/>
        <end position="159"/>
    </location>
</feature>
<evidence type="ECO:0000256" key="2">
    <source>
        <dbReference type="SAM" id="Phobius"/>
    </source>
</evidence>
<feature type="transmembrane region" description="Helical" evidence="2">
    <location>
        <begin position="75"/>
        <end position="101"/>
    </location>
</feature>
<reference evidence="3 4" key="1">
    <citation type="submission" date="2020-08" db="EMBL/GenBank/DDBJ databases">
        <title>Genomic Encyclopedia of Type Strains, Phase IV (KMG-IV): sequencing the most valuable type-strain genomes for metagenomic binning, comparative biology and taxonomic classification.</title>
        <authorList>
            <person name="Goeker M."/>
        </authorList>
    </citation>
    <scope>NUCLEOTIDE SEQUENCE [LARGE SCALE GENOMIC DNA]</scope>
    <source>
        <strain evidence="3 4">DSM 105137</strain>
    </source>
</reference>
<keyword evidence="4" id="KW-1185">Reference proteome</keyword>